<dbReference type="EMBL" id="JAZGLY010000004">
    <property type="protein sequence ID" value="MEE6187423.1"/>
    <property type="molecule type" value="Genomic_DNA"/>
</dbReference>
<sequence>MKFLKRLLFVLLAIIALALIVALFVKKEFSISREIVINKPVSEVFGYVRYIKNQDHYSVWNQLDPSMKKRFTGTDGTPGFIYAWDGNKNAGKGAQEIKNIIENQKIDIELRFEEPMQVTNMTTISTEAVATDKTKVTWSMYGTSAYPFNLLNLCMDAMVGKDLQKNLENLKAVLEK</sequence>
<dbReference type="Gene3D" id="3.30.530.20">
    <property type="match status" value="1"/>
</dbReference>
<dbReference type="InterPro" id="IPR019587">
    <property type="entry name" value="Polyketide_cyclase/dehydratase"/>
</dbReference>
<proteinExistence type="predicted"/>
<protein>
    <submittedName>
        <fullName evidence="1">SRPBCC family protein</fullName>
    </submittedName>
</protein>
<keyword evidence="2" id="KW-1185">Reference proteome</keyword>
<name>A0ABU7RHE9_9BACT</name>
<dbReference type="CDD" id="cd07818">
    <property type="entry name" value="SRPBCC_1"/>
    <property type="match status" value="1"/>
</dbReference>
<evidence type="ECO:0000313" key="2">
    <source>
        <dbReference type="Proteomes" id="UP001357452"/>
    </source>
</evidence>
<comment type="caution">
    <text evidence="1">The sequence shown here is derived from an EMBL/GenBank/DDBJ whole genome shotgun (WGS) entry which is preliminary data.</text>
</comment>
<organism evidence="1 2">
    <name type="scientific">Niabella digestorum</name>
    <dbReference type="NCBI Taxonomy" id="3117701"/>
    <lineage>
        <taxon>Bacteria</taxon>
        <taxon>Pseudomonadati</taxon>
        <taxon>Bacteroidota</taxon>
        <taxon>Chitinophagia</taxon>
        <taxon>Chitinophagales</taxon>
        <taxon>Chitinophagaceae</taxon>
        <taxon>Niabella</taxon>
    </lineage>
</organism>
<dbReference type="SUPFAM" id="SSF55961">
    <property type="entry name" value="Bet v1-like"/>
    <property type="match status" value="1"/>
</dbReference>
<dbReference type="Pfam" id="PF10604">
    <property type="entry name" value="Polyketide_cyc2"/>
    <property type="match status" value="1"/>
</dbReference>
<gene>
    <name evidence="1" type="ORF">V2H41_09070</name>
</gene>
<dbReference type="InterPro" id="IPR023393">
    <property type="entry name" value="START-like_dom_sf"/>
</dbReference>
<dbReference type="RefSeq" id="WP_330974831.1">
    <property type="nucleotide sequence ID" value="NZ_JAZGLY010000004.1"/>
</dbReference>
<dbReference type="Proteomes" id="UP001357452">
    <property type="component" value="Unassembled WGS sequence"/>
</dbReference>
<accession>A0ABU7RHE9</accession>
<evidence type="ECO:0000313" key="1">
    <source>
        <dbReference type="EMBL" id="MEE6187423.1"/>
    </source>
</evidence>
<reference evidence="1 2" key="1">
    <citation type="submission" date="2024-01" db="EMBL/GenBank/DDBJ databases">
        <title>Niabella digestum sp. nov., isolated from waste digestion system.</title>
        <authorList>
            <person name="Zhang L."/>
        </authorList>
    </citation>
    <scope>NUCLEOTIDE SEQUENCE [LARGE SCALE GENOMIC DNA]</scope>
    <source>
        <strain evidence="1 2">A18</strain>
    </source>
</reference>